<name>A0A2H3CS91_ARMGA</name>
<keyword evidence="1" id="KW-0812">Transmembrane</keyword>
<keyword evidence="1" id="KW-1133">Transmembrane helix</keyword>
<dbReference type="EMBL" id="KZ293687">
    <property type="protein sequence ID" value="PBK85921.1"/>
    <property type="molecule type" value="Genomic_DNA"/>
</dbReference>
<gene>
    <name evidence="2" type="ORF">ARMGADRAFT_1086965</name>
</gene>
<dbReference type="Proteomes" id="UP000217790">
    <property type="component" value="Unassembled WGS sequence"/>
</dbReference>
<reference evidence="3" key="1">
    <citation type="journal article" date="2017" name="Nat. Ecol. Evol.">
        <title>Genome expansion and lineage-specific genetic innovations in the forest pathogenic fungi Armillaria.</title>
        <authorList>
            <person name="Sipos G."/>
            <person name="Prasanna A.N."/>
            <person name="Walter M.C."/>
            <person name="O'Connor E."/>
            <person name="Balint B."/>
            <person name="Krizsan K."/>
            <person name="Kiss B."/>
            <person name="Hess J."/>
            <person name="Varga T."/>
            <person name="Slot J."/>
            <person name="Riley R."/>
            <person name="Boka B."/>
            <person name="Rigling D."/>
            <person name="Barry K."/>
            <person name="Lee J."/>
            <person name="Mihaltcheva S."/>
            <person name="LaButti K."/>
            <person name="Lipzen A."/>
            <person name="Waldron R."/>
            <person name="Moloney N.M."/>
            <person name="Sperisen C."/>
            <person name="Kredics L."/>
            <person name="Vagvoelgyi C."/>
            <person name="Patrignani A."/>
            <person name="Fitzpatrick D."/>
            <person name="Nagy I."/>
            <person name="Doyle S."/>
            <person name="Anderson J.B."/>
            <person name="Grigoriev I.V."/>
            <person name="Gueldener U."/>
            <person name="Muensterkoetter M."/>
            <person name="Nagy L.G."/>
        </authorList>
    </citation>
    <scope>NUCLEOTIDE SEQUENCE [LARGE SCALE GENOMIC DNA]</scope>
    <source>
        <strain evidence="3">Ar21-2</strain>
    </source>
</reference>
<dbReference type="STRING" id="47427.A0A2H3CS91"/>
<sequence length="252" mass="28441">MSQVNTGGRLMKLKTMSAILKPSQLVVERVEALQEMAKEDEEKGKLWATSNGSSRNDMLHILEILAFILLLLPRTFAAALVFLSRTFLYVAQAVFYSDLDMRDVQDPDALQTFLVTRRDISSLTHTLRIPANTLLLCLRYRCPRLTPTRDTSPHKADTLLLNLTIYVHPSPLTILIVPSGPLLDASITILTRYMLDFAPQVPSSHGHHLFVTSAQRLRSAVVVCPRRNSEYRMRPARNARVPSFLISNIFES</sequence>
<protein>
    <submittedName>
        <fullName evidence="2">Uncharacterized protein</fullName>
    </submittedName>
</protein>
<evidence type="ECO:0000313" key="3">
    <source>
        <dbReference type="Proteomes" id="UP000217790"/>
    </source>
</evidence>
<dbReference type="AlphaFoldDB" id="A0A2H3CS91"/>
<keyword evidence="3" id="KW-1185">Reference proteome</keyword>
<proteinExistence type="predicted"/>
<keyword evidence="1" id="KW-0472">Membrane</keyword>
<evidence type="ECO:0000256" key="1">
    <source>
        <dbReference type="SAM" id="Phobius"/>
    </source>
</evidence>
<organism evidence="2 3">
    <name type="scientific">Armillaria gallica</name>
    <name type="common">Bulbous honey fungus</name>
    <name type="synonym">Armillaria bulbosa</name>
    <dbReference type="NCBI Taxonomy" id="47427"/>
    <lineage>
        <taxon>Eukaryota</taxon>
        <taxon>Fungi</taxon>
        <taxon>Dikarya</taxon>
        <taxon>Basidiomycota</taxon>
        <taxon>Agaricomycotina</taxon>
        <taxon>Agaricomycetes</taxon>
        <taxon>Agaricomycetidae</taxon>
        <taxon>Agaricales</taxon>
        <taxon>Marasmiineae</taxon>
        <taxon>Physalacriaceae</taxon>
        <taxon>Armillaria</taxon>
    </lineage>
</organism>
<accession>A0A2H3CS91</accession>
<dbReference type="InParanoid" id="A0A2H3CS91"/>
<dbReference type="OrthoDB" id="3259156at2759"/>
<feature type="transmembrane region" description="Helical" evidence="1">
    <location>
        <begin position="64"/>
        <end position="83"/>
    </location>
</feature>
<evidence type="ECO:0000313" key="2">
    <source>
        <dbReference type="EMBL" id="PBK85921.1"/>
    </source>
</evidence>